<evidence type="ECO:0000256" key="1">
    <source>
        <dbReference type="ARBA" id="ARBA00004173"/>
    </source>
</evidence>
<keyword evidence="5" id="KW-0816">Tricarboxylic acid cycle</keyword>
<dbReference type="FunFam" id="3.40.1060.10:FF:000001">
    <property type="entry name" value="Aconitate hydratase, mitochondrial"/>
    <property type="match status" value="1"/>
</dbReference>
<dbReference type="InterPro" id="IPR036008">
    <property type="entry name" value="Aconitase_4Fe-4S_dom"/>
</dbReference>
<keyword evidence="18" id="KW-1185">Reference proteome</keyword>
<accession>A0A6G1JVE2</accession>
<gene>
    <name evidence="17" type="ORF">K504DRAFT_416999</name>
</gene>
<dbReference type="GO" id="GO:0005829">
    <property type="term" value="C:cytosol"/>
    <property type="evidence" value="ECO:0007669"/>
    <property type="project" value="TreeGrafter"/>
</dbReference>
<dbReference type="SUPFAM" id="SSF52016">
    <property type="entry name" value="LeuD/IlvD-like"/>
    <property type="match status" value="1"/>
</dbReference>
<evidence type="ECO:0000256" key="10">
    <source>
        <dbReference type="ARBA" id="ARBA00023128"/>
    </source>
</evidence>
<evidence type="ECO:0000313" key="17">
    <source>
        <dbReference type="EMBL" id="KAF2704242.1"/>
    </source>
</evidence>
<comment type="similarity">
    <text evidence="3 13">Belongs to the aconitase/IPM isomerase family.</text>
</comment>
<dbReference type="InterPro" id="IPR050926">
    <property type="entry name" value="Aconitase/IPM_isomerase"/>
</dbReference>
<sequence length="779" mass="84513">MHKFARVGGRLGQSLGRRQLATVSDAPLSRKVEMTNWETGHYINYKGLSENLKIVRQRLNRPLAFAEKVLYSHLDDPHGQEIERGSSYLKLRPDRVACQDATAQMAILQFMSAGMPSVATPSTVHCDHLIEAQIGGAKDLARANDINKEVYDFLSTSCAKYNIGFWRPGSGIIHQIILENYAFPGALLIGTDSHTPNAGGLGMAAIGVGGADAVDVMAGLPWELKAPKVIGVKLTGALSGWATPKDIILKVAGILTVKGGTGAIVEYHGPGTETLSCTGMATICNMGAEIGATTSLFPFNDRMYDYLKATKRTAIGDFAREYAQELREDEGAHYDELIEINLSELEPHINGPFTPDLATPISKFKEAVKANKWPEELKVGLIGSCTNSSYEDMSRAASIAEDAMAHGLKAKSLFTVTPGSEQVRSTISRDGQLQTFEEFGGMVLANACGPCIGQWDRRDVKKGEPNSIISSYNRNFTGRNDANPATHSFVASPDLVVAMTIAGTLNFNPLTDTLKGKDGKEFKLQPPSGDGLPTRGYDPGQDTYQAPPEDRSQVTVAVSPSSDRLQLLEPFTAWDGKDFKDLPILIKTVGKTTTDHISMAGPWLKYRGHLDNISNNMLIGAISADNGEANKVKNILTGGYDAVPAVARDYKKNGIPWVVIGDWNYGEGSSREHAALEPRHLGGIAIITRSFARIHETNLKKQGMMPLTFSDPADYEKVGPNDKVDLLATELAVGKPITLRVHPADGKTFDIKLSHTFNEGQLEWFKNGSALNTMAKQRA</sequence>
<comment type="catalytic activity">
    <reaction evidence="12">
        <text>citrate = D-threo-isocitrate</text>
        <dbReference type="Rhea" id="RHEA:10336"/>
        <dbReference type="ChEBI" id="CHEBI:15562"/>
        <dbReference type="ChEBI" id="CHEBI:16947"/>
        <dbReference type="EC" id="4.2.1.3"/>
    </reaction>
</comment>
<dbReference type="InterPro" id="IPR015932">
    <property type="entry name" value="Aconitase_dom2"/>
</dbReference>
<evidence type="ECO:0000256" key="11">
    <source>
        <dbReference type="ARBA" id="ARBA00023239"/>
    </source>
</evidence>
<keyword evidence="6 13" id="KW-0479">Metal-binding</keyword>
<dbReference type="InterPro" id="IPR015928">
    <property type="entry name" value="Aconitase/3IPM_dehydase_swvl"/>
</dbReference>
<evidence type="ECO:0000256" key="14">
    <source>
        <dbReference type="SAM" id="MobiDB-lite"/>
    </source>
</evidence>
<dbReference type="GO" id="GO:0003994">
    <property type="term" value="F:aconitate hydratase activity"/>
    <property type="evidence" value="ECO:0007669"/>
    <property type="project" value="UniProtKB-EC"/>
</dbReference>
<dbReference type="InterPro" id="IPR006248">
    <property type="entry name" value="Aconitase_mito-like"/>
</dbReference>
<dbReference type="GO" id="GO:0051539">
    <property type="term" value="F:4 iron, 4 sulfur cluster binding"/>
    <property type="evidence" value="ECO:0007669"/>
    <property type="project" value="UniProtKB-UniRule"/>
</dbReference>
<dbReference type="OrthoDB" id="2224430at2759"/>
<dbReference type="InterPro" id="IPR000573">
    <property type="entry name" value="AconitaseA/IPMdHydase_ssu_swvl"/>
</dbReference>
<evidence type="ECO:0000259" key="15">
    <source>
        <dbReference type="Pfam" id="PF00330"/>
    </source>
</evidence>
<protein>
    <recommendedName>
        <fullName evidence="4 13">Aconitate hydratase, mitochondrial</fullName>
        <shortName evidence="13">Aconitase</shortName>
        <ecNumber evidence="13">4.2.1.-</ecNumber>
    </recommendedName>
</protein>
<feature type="domain" description="Aconitase/3-isopropylmalate dehydratase large subunit alpha/beta/alpha" evidence="15">
    <location>
        <begin position="67"/>
        <end position="503"/>
    </location>
</feature>
<dbReference type="Pfam" id="PF00330">
    <property type="entry name" value="Aconitase"/>
    <property type="match status" value="1"/>
</dbReference>
<evidence type="ECO:0000256" key="8">
    <source>
        <dbReference type="ARBA" id="ARBA00023004"/>
    </source>
</evidence>
<evidence type="ECO:0000256" key="5">
    <source>
        <dbReference type="ARBA" id="ARBA00022532"/>
    </source>
</evidence>
<feature type="domain" description="Aconitase A/isopropylmalate dehydratase small subunit swivel" evidence="16">
    <location>
        <begin position="583"/>
        <end position="711"/>
    </location>
</feature>
<dbReference type="NCBIfam" id="NF005558">
    <property type="entry name" value="PRK07229.1"/>
    <property type="match status" value="1"/>
</dbReference>
<dbReference type="FunFam" id="3.30.499.10:FF:000004">
    <property type="entry name" value="Aconitate hydratase, mitochondrial"/>
    <property type="match status" value="1"/>
</dbReference>
<dbReference type="InterPro" id="IPR001030">
    <property type="entry name" value="Acoase/IPM_deHydtase_lsu_aba"/>
</dbReference>
<keyword evidence="8 13" id="KW-0408">Iron</keyword>
<dbReference type="EMBL" id="MU005783">
    <property type="protein sequence ID" value="KAF2704242.1"/>
    <property type="molecule type" value="Genomic_DNA"/>
</dbReference>
<comment type="subcellular location">
    <subcellularLocation>
        <location evidence="1 13">Mitochondrion</location>
    </subcellularLocation>
</comment>
<dbReference type="InterPro" id="IPR018136">
    <property type="entry name" value="Aconitase_4Fe-4S_BS"/>
</dbReference>
<dbReference type="FunFam" id="3.20.19.10:FF:000002">
    <property type="entry name" value="Aconitate hydratase, mitochondrial"/>
    <property type="match status" value="1"/>
</dbReference>
<evidence type="ECO:0000259" key="16">
    <source>
        <dbReference type="Pfam" id="PF00694"/>
    </source>
</evidence>
<proteinExistence type="inferred from homology"/>
<keyword evidence="9 13" id="KW-0411">Iron-sulfur</keyword>
<dbReference type="InterPro" id="IPR015931">
    <property type="entry name" value="Acnase/IPM_dHydase_lsu_aba_1/3"/>
</dbReference>
<dbReference type="Gene3D" id="3.40.1060.10">
    <property type="entry name" value="Aconitase, Domain 2"/>
    <property type="match status" value="1"/>
</dbReference>
<evidence type="ECO:0000256" key="4">
    <source>
        <dbReference type="ARBA" id="ARBA00015940"/>
    </source>
</evidence>
<keyword evidence="7 13" id="KW-0809">Transit peptide</keyword>
<evidence type="ECO:0000256" key="2">
    <source>
        <dbReference type="ARBA" id="ARBA00004717"/>
    </source>
</evidence>
<dbReference type="Proteomes" id="UP000799428">
    <property type="component" value="Unassembled WGS sequence"/>
</dbReference>
<evidence type="ECO:0000256" key="6">
    <source>
        <dbReference type="ARBA" id="ARBA00022723"/>
    </source>
</evidence>
<dbReference type="FunFam" id="3.30.499.10:FF:000003">
    <property type="entry name" value="Aconitate hydratase, mitochondrial"/>
    <property type="match status" value="1"/>
</dbReference>
<dbReference type="GO" id="GO:0005739">
    <property type="term" value="C:mitochondrion"/>
    <property type="evidence" value="ECO:0007669"/>
    <property type="project" value="UniProtKB-SubCell"/>
</dbReference>
<dbReference type="PANTHER" id="PTHR43160:SF3">
    <property type="entry name" value="ACONITATE HYDRATASE, MITOCHONDRIAL"/>
    <property type="match status" value="1"/>
</dbReference>
<dbReference type="PANTHER" id="PTHR43160">
    <property type="entry name" value="ACONITATE HYDRATASE B"/>
    <property type="match status" value="1"/>
</dbReference>
<evidence type="ECO:0000256" key="7">
    <source>
        <dbReference type="ARBA" id="ARBA00022946"/>
    </source>
</evidence>
<dbReference type="PROSITE" id="PS00450">
    <property type="entry name" value="ACONITASE_1"/>
    <property type="match status" value="1"/>
</dbReference>
<comment type="pathway">
    <text evidence="2">Carbohydrate metabolism; tricarboxylic acid cycle; isocitrate from oxaloacetate: step 2/2.</text>
</comment>
<dbReference type="SUPFAM" id="SSF53732">
    <property type="entry name" value="Aconitase iron-sulfur domain"/>
    <property type="match status" value="1"/>
</dbReference>
<dbReference type="Gene3D" id="3.30.499.10">
    <property type="entry name" value="Aconitase, domain 3"/>
    <property type="match status" value="2"/>
</dbReference>
<dbReference type="GO" id="GO:0046872">
    <property type="term" value="F:metal ion binding"/>
    <property type="evidence" value="ECO:0007669"/>
    <property type="project" value="UniProtKB-UniRule"/>
</dbReference>
<dbReference type="NCBIfam" id="TIGR01340">
    <property type="entry name" value="aconitase_mito"/>
    <property type="match status" value="1"/>
</dbReference>
<keyword evidence="10 13" id="KW-0496">Mitochondrion</keyword>
<dbReference type="PROSITE" id="PS01244">
    <property type="entry name" value="ACONITASE_2"/>
    <property type="match status" value="1"/>
</dbReference>
<dbReference type="GO" id="GO:0006099">
    <property type="term" value="P:tricarboxylic acid cycle"/>
    <property type="evidence" value="ECO:0007669"/>
    <property type="project" value="UniProtKB-KW"/>
</dbReference>
<keyword evidence="11 13" id="KW-0456">Lyase</keyword>
<dbReference type="EC" id="4.2.1.-" evidence="13"/>
<evidence type="ECO:0000313" key="18">
    <source>
        <dbReference type="Proteomes" id="UP000799428"/>
    </source>
</evidence>
<dbReference type="Gene3D" id="3.20.19.10">
    <property type="entry name" value="Aconitase, domain 4"/>
    <property type="match status" value="1"/>
</dbReference>
<name>A0A6G1JVE2_9PLEO</name>
<reference evidence="17" key="1">
    <citation type="journal article" date="2020" name="Stud. Mycol.">
        <title>101 Dothideomycetes genomes: a test case for predicting lifestyles and emergence of pathogens.</title>
        <authorList>
            <person name="Haridas S."/>
            <person name="Albert R."/>
            <person name="Binder M."/>
            <person name="Bloem J."/>
            <person name="Labutti K."/>
            <person name="Salamov A."/>
            <person name="Andreopoulos B."/>
            <person name="Baker S."/>
            <person name="Barry K."/>
            <person name="Bills G."/>
            <person name="Bluhm B."/>
            <person name="Cannon C."/>
            <person name="Castanera R."/>
            <person name="Culley D."/>
            <person name="Daum C."/>
            <person name="Ezra D."/>
            <person name="Gonzalez J."/>
            <person name="Henrissat B."/>
            <person name="Kuo A."/>
            <person name="Liang C."/>
            <person name="Lipzen A."/>
            <person name="Lutzoni F."/>
            <person name="Magnuson J."/>
            <person name="Mondo S."/>
            <person name="Nolan M."/>
            <person name="Ohm R."/>
            <person name="Pangilinan J."/>
            <person name="Park H.-J."/>
            <person name="Ramirez L."/>
            <person name="Alfaro M."/>
            <person name="Sun H."/>
            <person name="Tritt A."/>
            <person name="Yoshinaga Y."/>
            <person name="Zwiers L.-H."/>
            <person name="Turgeon B."/>
            <person name="Goodwin S."/>
            <person name="Spatafora J."/>
            <person name="Crous P."/>
            <person name="Grigoriev I."/>
        </authorList>
    </citation>
    <scope>NUCLEOTIDE SEQUENCE</scope>
    <source>
        <strain evidence="17">CBS 279.74</strain>
    </source>
</reference>
<evidence type="ECO:0000256" key="3">
    <source>
        <dbReference type="ARBA" id="ARBA00007185"/>
    </source>
</evidence>
<comment type="cofactor">
    <cofactor evidence="13">
        <name>[4Fe-4S] cluster</name>
        <dbReference type="ChEBI" id="CHEBI:49883"/>
    </cofactor>
    <text evidence="13">Binds 1 [4Fe-4S] cluster per subunit.</text>
</comment>
<dbReference type="AlphaFoldDB" id="A0A6G1JVE2"/>
<evidence type="ECO:0000256" key="13">
    <source>
        <dbReference type="RuleBase" id="RU362107"/>
    </source>
</evidence>
<evidence type="ECO:0000256" key="9">
    <source>
        <dbReference type="ARBA" id="ARBA00023014"/>
    </source>
</evidence>
<organism evidence="17 18">
    <name type="scientific">Pleomassaria siparia CBS 279.74</name>
    <dbReference type="NCBI Taxonomy" id="1314801"/>
    <lineage>
        <taxon>Eukaryota</taxon>
        <taxon>Fungi</taxon>
        <taxon>Dikarya</taxon>
        <taxon>Ascomycota</taxon>
        <taxon>Pezizomycotina</taxon>
        <taxon>Dothideomycetes</taxon>
        <taxon>Pleosporomycetidae</taxon>
        <taxon>Pleosporales</taxon>
        <taxon>Pleomassariaceae</taxon>
        <taxon>Pleomassaria</taxon>
    </lineage>
</organism>
<dbReference type="Pfam" id="PF00694">
    <property type="entry name" value="Aconitase_C"/>
    <property type="match status" value="1"/>
</dbReference>
<feature type="region of interest" description="Disordered" evidence="14">
    <location>
        <begin position="517"/>
        <end position="551"/>
    </location>
</feature>
<dbReference type="PRINTS" id="PR00415">
    <property type="entry name" value="ACONITASE"/>
</dbReference>
<evidence type="ECO:0000256" key="12">
    <source>
        <dbReference type="ARBA" id="ARBA00023501"/>
    </source>
</evidence>
<dbReference type="CDD" id="cd01584">
    <property type="entry name" value="AcnA_Mitochondrial"/>
    <property type="match status" value="1"/>
</dbReference>